<evidence type="ECO:0000313" key="11">
    <source>
        <dbReference type="Proteomes" id="UP000546252"/>
    </source>
</evidence>
<dbReference type="InterPro" id="IPR046817">
    <property type="entry name" value="MmeI_N"/>
</dbReference>
<dbReference type="Gene3D" id="3.40.50.150">
    <property type="entry name" value="Vaccinia Virus protein VP39"/>
    <property type="match status" value="1"/>
</dbReference>
<dbReference type="EMBL" id="JACJIH010000001">
    <property type="protein sequence ID" value="MBA8921353.1"/>
    <property type="molecule type" value="Genomic_DNA"/>
</dbReference>
<evidence type="ECO:0000259" key="9">
    <source>
        <dbReference type="Pfam" id="PF20473"/>
    </source>
</evidence>
<dbReference type="GO" id="GO:0009007">
    <property type="term" value="F:site-specific DNA-methyltransferase (adenine-specific) activity"/>
    <property type="evidence" value="ECO:0007669"/>
    <property type="project" value="UniProtKB-EC"/>
</dbReference>
<dbReference type="Pfam" id="PF20465">
    <property type="entry name" value="MmeI_hel"/>
    <property type="match status" value="1"/>
</dbReference>
<reference evidence="10 11" key="1">
    <citation type="submission" date="2020-08" db="EMBL/GenBank/DDBJ databases">
        <title>Sequencing the genomes of 1000 actinobacteria strains.</title>
        <authorList>
            <person name="Klenk H.-P."/>
        </authorList>
    </citation>
    <scope>NUCLEOTIDE SEQUENCE [LARGE SCALE GENOMIC DNA]</scope>
    <source>
        <strain evidence="10 11">DSM 19081</strain>
    </source>
</reference>
<feature type="domain" description="MmeI-like N-terminal" evidence="5">
    <location>
        <begin position="21"/>
        <end position="189"/>
    </location>
</feature>
<evidence type="ECO:0000259" key="5">
    <source>
        <dbReference type="Pfam" id="PF20464"/>
    </source>
</evidence>
<dbReference type="InterPro" id="IPR046818">
    <property type="entry name" value="MmeI_C"/>
</dbReference>
<feature type="domain" description="MmeI-like target recognition" evidence="7">
    <location>
        <begin position="660"/>
        <end position="865"/>
    </location>
</feature>
<evidence type="ECO:0000256" key="2">
    <source>
        <dbReference type="ARBA" id="ARBA00022603"/>
    </source>
</evidence>
<sequence>MQEVVDREAIHRRLIDFSAHWQERIASWREGGTESGTEKRHAQQFWSDLMRCFEINPERIDVFERNADRASTGGGGFIDFFWSGVVIGEAKSLGKDLDVAYDQAIDYLNGGSVGTHEWPRFIIATDFENFRLDRLGEESWTLRFSIDEVPDHLEQLLFFAGVETLTKREQENASIEAAKLMANLFNTLVGEDTDEEVGDDAPTTPEEEDDDTELASVLMTRLLFLLYGDDAGLWEEDLFYRWIESVASKNIGPALDGLFEVLNTSGPVRKRKFKDNLPALESKFPYVNGGIFDGTSQVGYSVPPEFREVLLDAARFRWTAISPAIFGAMFQLVKSKDARRGDGEHYTSEKNILKTIGPLFLEEYRSRADRLIRNKDAESTEAISKLLNEMASNIYIDPACGAGNFLNVAYAQLRQIETDLIVERRKREGTTTGTLDATLDQMLTIDKFYGFELNWWPAKIAETAMFLVDQQANRELAARTGQAPDRLPITTTAKIIHGNALDLDWSAALPAPDGKTYVFGNPPFIGQYTKTLVQTEDMKRVWGKDYDGYLDYVTAWHAKTKDLLAERSGEFAYVTTNSITQGQPVPALFGPLYREGWSIKFAHRTFGWDSEAPGKAAVHCVVVGFSKDRNIRRRLYDYAQVNADPEPQRVTGSINPYLIDGPEVFINGVSKPLSPVLPPVRYGSKPADGGHLVFKPKEGTRGLDQDPIAAKYLRRFIGAKEVINNVERWCLWLEDLTPKDLKSSPALREILDSVKAERASSDKKSTQEAANTPHLFTEVRQPDVPYLCVPIHVSANRRYWTAPRFGPEVICSNANFLAPDEDGLLFALISSSMFITWQRAVGGRIKSDLRFSNRLTWNTFPVPDLDDTARQRIIEAGTKIIDARAERPDQSLADLYDPYLMGGHKSLQKAHDTLDTEVDKLFGASRRLRTDKQRLELLFPAYQRLTQGV</sequence>
<comment type="catalytic activity">
    <reaction evidence="4">
        <text>a 2'-deoxyadenosine in DNA + S-adenosyl-L-methionine = an N(6)-methyl-2'-deoxyadenosine in DNA + S-adenosyl-L-homocysteine + H(+)</text>
        <dbReference type="Rhea" id="RHEA:15197"/>
        <dbReference type="Rhea" id="RHEA-COMP:12418"/>
        <dbReference type="Rhea" id="RHEA-COMP:12419"/>
        <dbReference type="ChEBI" id="CHEBI:15378"/>
        <dbReference type="ChEBI" id="CHEBI:57856"/>
        <dbReference type="ChEBI" id="CHEBI:59789"/>
        <dbReference type="ChEBI" id="CHEBI:90615"/>
        <dbReference type="ChEBI" id="CHEBI:90616"/>
        <dbReference type="EC" id="2.1.1.72"/>
    </reaction>
</comment>
<dbReference type="GO" id="GO:0032259">
    <property type="term" value="P:methylation"/>
    <property type="evidence" value="ECO:0007669"/>
    <property type="project" value="UniProtKB-KW"/>
</dbReference>
<dbReference type="Pfam" id="PF20473">
    <property type="entry name" value="MmeI_Mtase"/>
    <property type="match status" value="1"/>
</dbReference>
<comment type="caution">
    <text evidence="10">The sequence shown here is derived from an EMBL/GenBank/DDBJ whole genome shotgun (WGS) entry which is preliminary data.</text>
</comment>
<evidence type="ECO:0000259" key="6">
    <source>
        <dbReference type="Pfam" id="PF20465"/>
    </source>
</evidence>
<dbReference type="Proteomes" id="UP000546252">
    <property type="component" value="Unassembled WGS sequence"/>
</dbReference>
<dbReference type="InterPro" id="IPR029063">
    <property type="entry name" value="SAM-dependent_MTases_sf"/>
</dbReference>
<dbReference type="PANTHER" id="PTHR33841">
    <property type="entry name" value="DNA METHYLTRANSFERASE YEEA-RELATED"/>
    <property type="match status" value="1"/>
</dbReference>
<evidence type="ECO:0000256" key="4">
    <source>
        <dbReference type="ARBA" id="ARBA00047942"/>
    </source>
</evidence>
<evidence type="ECO:0000259" key="8">
    <source>
        <dbReference type="Pfam" id="PF20467"/>
    </source>
</evidence>
<dbReference type="AlphaFoldDB" id="A0A839FU11"/>
<protein>
    <recommendedName>
        <fullName evidence="1">site-specific DNA-methyltransferase (adenine-specific)</fullName>
        <ecNumber evidence="1">2.1.1.72</ecNumber>
    </recommendedName>
</protein>
<dbReference type="Pfam" id="PF20467">
    <property type="entry name" value="MmeI_C"/>
    <property type="match status" value="1"/>
</dbReference>
<evidence type="ECO:0000259" key="7">
    <source>
        <dbReference type="Pfam" id="PF20466"/>
    </source>
</evidence>
<evidence type="ECO:0000256" key="1">
    <source>
        <dbReference type="ARBA" id="ARBA00011900"/>
    </source>
</evidence>
<dbReference type="SUPFAM" id="SSF53335">
    <property type="entry name" value="S-adenosyl-L-methionine-dependent methyltransferases"/>
    <property type="match status" value="1"/>
</dbReference>
<dbReference type="Pfam" id="PF20464">
    <property type="entry name" value="MmeI_N"/>
    <property type="match status" value="1"/>
</dbReference>
<feature type="domain" description="MmeI-like DNA-methyltransferase" evidence="9">
    <location>
        <begin position="377"/>
        <end position="636"/>
    </location>
</feature>
<dbReference type="RefSeq" id="WP_182495367.1">
    <property type="nucleotide sequence ID" value="NZ_BAAAKT010000004.1"/>
</dbReference>
<name>A0A839FU11_9MICC</name>
<dbReference type="EC" id="2.1.1.72" evidence="1"/>
<evidence type="ECO:0000256" key="3">
    <source>
        <dbReference type="ARBA" id="ARBA00022679"/>
    </source>
</evidence>
<dbReference type="InterPro" id="IPR046820">
    <property type="entry name" value="MmeI_TRD"/>
</dbReference>
<dbReference type="PANTHER" id="PTHR33841:SF1">
    <property type="entry name" value="DNA METHYLTRANSFERASE A"/>
    <property type="match status" value="1"/>
</dbReference>
<keyword evidence="3" id="KW-0808">Transferase</keyword>
<feature type="domain" description="MmeI-like helicase spacer" evidence="6">
    <location>
        <begin position="216"/>
        <end position="292"/>
    </location>
</feature>
<accession>A0A839FU11</accession>
<feature type="domain" description="MmeI-like C-terminal" evidence="8">
    <location>
        <begin position="867"/>
        <end position="948"/>
    </location>
</feature>
<evidence type="ECO:0000313" key="10">
    <source>
        <dbReference type="EMBL" id="MBA8921353.1"/>
    </source>
</evidence>
<organism evidence="10 11">
    <name type="scientific">Nesterenkonia jeotgali</name>
    <dbReference type="NCBI Taxonomy" id="317018"/>
    <lineage>
        <taxon>Bacteria</taxon>
        <taxon>Bacillati</taxon>
        <taxon>Actinomycetota</taxon>
        <taxon>Actinomycetes</taxon>
        <taxon>Micrococcales</taxon>
        <taxon>Micrococcaceae</taxon>
        <taxon>Nesterenkonia</taxon>
    </lineage>
</organism>
<keyword evidence="2" id="KW-0489">Methyltransferase</keyword>
<proteinExistence type="predicted"/>
<dbReference type="InterPro" id="IPR050953">
    <property type="entry name" value="N4_N6_ade-DNA_methylase"/>
</dbReference>
<gene>
    <name evidence="10" type="ORF">HNR24_001286</name>
</gene>
<dbReference type="InterPro" id="IPR046816">
    <property type="entry name" value="MmeI_Mtase"/>
</dbReference>
<dbReference type="Pfam" id="PF20466">
    <property type="entry name" value="MmeI_TRD"/>
    <property type="match status" value="1"/>
</dbReference>
<dbReference type="InterPro" id="IPR046819">
    <property type="entry name" value="MmeI_hel"/>
</dbReference>